<dbReference type="Proteomes" id="UP000031166">
    <property type="component" value="Unassembled WGS sequence"/>
</dbReference>
<organism evidence="7 8">
    <name type="scientific">Brevundimonas nasdae</name>
    <dbReference type="NCBI Taxonomy" id="172043"/>
    <lineage>
        <taxon>Bacteria</taxon>
        <taxon>Pseudomonadati</taxon>
        <taxon>Pseudomonadota</taxon>
        <taxon>Alphaproteobacteria</taxon>
        <taxon>Caulobacterales</taxon>
        <taxon>Caulobacteraceae</taxon>
        <taxon>Brevundimonas</taxon>
    </lineage>
</organism>
<feature type="transmembrane region" description="Helical" evidence="5">
    <location>
        <begin position="211"/>
        <end position="228"/>
    </location>
</feature>
<evidence type="ECO:0000256" key="1">
    <source>
        <dbReference type="ARBA" id="ARBA00004141"/>
    </source>
</evidence>
<evidence type="ECO:0000313" key="8">
    <source>
        <dbReference type="Proteomes" id="UP000031166"/>
    </source>
</evidence>
<feature type="transmembrane region" description="Helical" evidence="5">
    <location>
        <begin position="407"/>
        <end position="429"/>
    </location>
</feature>
<keyword evidence="4 5" id="KW-0472">Membrane</keyword>
<dbReference type="AlphaFoldDB" id="A0A0B4CAB5"/>
<keyword evidence="2 5" id="KW-0812">Transmembrane</keyword>
<reference evidence="7 8" key="1">
    <citation type="submission" date="2014-12" db="EMBL/GenBank/DDBJ databases">
        <title>Genome sequencing of Brevundimonas nasdae TPW30.</title>
        <authorList>
            <person name="Tan P.W."/>
            <person name="Chan K.-G."/>
        </authorList>
    </citation>
    <scope>NUCLEOTIDE SEQUENCE [LARGE SCALE GENOMIC DNA]</scope>
    <source>
        <strain evidence="7 8">TPW30</strain>
    </source>
</reference>
<dbReference type="EMBL" id="JWSY01000013">
    <property type="protein sequence ID" value="KIC58094.1"/>
    <property type="molecule type" value="Genomic_DNA"/>
</dbReference>
<keyword evidence="3 5" id="KW-1133">Transmembrane helix</keyword>
<evidence type="ECO:0000256" key="2">
    <source>
        <dbReference type="ARBA" id="ARBA00022692"/>
    </source>
</evidence>
<feature type="transmembrane region" description="Helical" evidence="5">
    <location>
        <begin position="41"/>
        <end position="61"/>
    </location>
</feature>
<feature type="transmembrane region" description="Helical" evidence="5">
    <location>
        <begin position="177"/>
        <end position="199"/>
    </location>
</feature>
<dbReference type="GO" id="GO:0016020">
    <property type="term" value="C:membrane"/>
    <property type="evidence" value="ECO:0007669"/>
    <property type="project" value="UniProtKB-SubCell"/>
</dbReference>
<dbReference type="Pfam" id="PF04932">
    <property type="entry name" value="Wzy_C"/>
    <property type="match status" value="1"/>
</dbReference>
<feature type="domain" description="O-antigen ligase-related" evidence="6">
    <location>
        <begin position="221"/>
        <end position="360"/>
    </location>
</feature>
<gene>
    <name evidence="7" type="ORF">RM53_09120</name>
</gene>
<proteinExistence type="predicted"/>
<feature type="transmembrane region" description="Helical" evidence="5">
    <location>
        <begin position="144"/>
        <end position="165"/>
    </location>
</feature>
<protein>
    <recommendedName>
        <fullName evidence="6">O-antigen ligase-related domain-containing protein</fullName>
    </recommendedName>
</protein>
<accession>A0A0B4CAB5</accession>
<feature type="transmembrane region" description="Helical" evidence="5">
    <location>
        <begin position="384"/>
        <end position="401"/>
    </location>
</feature>
<feature type="transmembrane region" description="Helical" evidence="5">
    <location>
        <begin position="234"/>
        <end position="250"/>
    </location>
</feature>
<dbReference type="InterPro" id="IPR051533">
    <property type="entry name" value="WaaL-like"/>
</dbReference>
<sequence length="446" mass="46314">MSRSASPVTRSPVRALWLGRATLAVVFAGFLIGGAVSAPEALVMTGLSALLALAAWSGVGGSIPLRRLAWPAAAFLIVLCVGFATVIPLSAPPVRVGLYGAVGGHSLSIAPVATLVEIAKLFGLACAFLCGVYASPGSRVAMKVLDAFIAGMVAWTGWSLILYLLAGGQARLGAPFLSPNTAATVLGVGAVITTGRILNVQIVGLTAKGRWTLALMGGAWFLMIFALVLTESRSGLAVVTLSLLGLYASWPRQTEQRARGRLWLGFAAVSVLAYVLLEVGHGVMGRLGGIAGAAADRAAIFGIYGAAFKDAPLFGGGLGTGSLVTKLGVTPQTYEALWNIQSAHNWALQWLSEGGLAGALPMGAAIGACLFMAVRALNARSAPVLLPLLFADLVILLHGMTDFALQIPAVALCWSFLLGVQVAIAEKPFRDRIPRRRRMEGLVHAE</sequence>
<dbReference type="STRING" id="172043.RM53_09120"/>
<feature type="transmembrane region" description="Helical" evidence="5">
    <location>
        <begin position="12"/>
        <end position="35"/>
    </location>
</feature>
<comment type="caution">
    <text evidence="7">The sequence shown here is derived from an EMBL/GenBank/DDBJ whole genome shotgun (WGS) entry which is preliminary data.</text>
</comment>
<evidence type="ECO:0000256" key="4">
    <source>
        <dbReference type="ARBA" id="ARBA00023136"/>
    </source>
</evidence>
<dbReference type="PANTHER" id="PTHR37422:SF13">
    <property type="entry name" value="LIPOPOLYSACCHARIDE BIOSYNTHESIS PROTEIN PA4999-RELATED"/>
    <property type="match status" value="1"/>
</dbReference>
<name>A0A0B4CAB5_9CAUL</name>
<comment type="subcellular location">
    <subcellularLocation>
        <location evidence="1">Membrane</location>
        <topology evidence="1">Multi-pass membrane protein</topology>
    </subcellularLocation>
</comment>
<evidence type="ECO:0000313" key="7">
    <source>
        <dbReference type="EMBL" id="KIC58094.1"/>
    </source>
</evidence>
<feature type="transmembrane region" description="Helical" evidence="5">
    <location>
        <begin position="356"/>
        <end position="377"/>
    </location>
</feature>
<dbReference type="PANTHER" id="PTHR37422">
    <property type="entry name" value="TEICHURONIC ACID BIOSYNTHESIS PROTEIN TUAE"/>
    <property type="match status" value="1"/>
</dbReference>
<feature type="transmembrane region" description="Helical" evidence="5">
    <location>
        <begin position="262"/>
        <end position="277"/>
    </location>
</feature>
<evidence type="ECO:0000256" key="5">
    <source>
        <dbReference type="SAM" id="Phobius"/>
    </source>
</evidence>
<feature type="transmembrane region" description="Helical" evidence="5">
    <location>
        <begin position="68"/>
        <end position="89"/>
    </location>
</feature>
<feature type="transmembrane region" description="Helical" evidence="5">
    <location>
        <begin position="109"/>
        <end position="132"/>
    </location>
</feature>
<evidence type="ECO:0000256" key="3">
    <source>
        <dbReference type="ARBA" id="ARBA00022989"/>
    </source>
</evidence>
<dbReference type="InterPro" id="IPR007016">
    <property type="entry name" value="O-antigen_ligase-rel_domated"/>
</dbReference>
<evidence type="ECO:0000259" key="6">
    <source>
        <dbReference type="Pfam" id="PF04932"/>
    </source>
</evidence>